<dbReference type="OrthoDB" id="824354at2"/>
<dbReference type="EMBL" id="FOKK01000009">
    <property type="protein sequence ID" value="SFB39733.1"/>
    <property type="molecule type" value="Genomic_DNA"/>
</dbReference>
<name>A0A1I1ATU4_9BACT</name>
<evidence type="ECO:0000313" key="2">
    <source>
        <dbReference type="Proteomes" id="UP000198790"/>
    </source>
</evidence>
<dbReference type="AlphaFoldDB" id="A0A1I1ATU4"/>
<dbReference type="Proteomes" id="UP000198790">
    <property type="component" value="Unassembled WGS sequence"/>
</dbReference>
<dbReference type="RefSeq" id="WP_092897972.1">
    <property type="nucleotide sequence ID" value="NZ_FOKK01000009.1"/>
</dbReference>
<proteinExistence type="predicted"/>
<evidence type="ECO:0000313" key="1">
    <source>
        <dbReference type="EMBL" id="SFB39733.1"/>
    </source>
</evidence>
<dbReference type="STRING" id="237018.SAMN04489723_1098"/>
<accession>A0A1I1ATU4</accession>
<gene>
    <name evidence="1" type="ORF">SAMN04489723_1098</name>
</gene>
<organism evidence="1 2">
    <name type="scientific">Algoriphagus aquimarinus</name>
    <dbReference type="NCBI Taxonomy" id="237018"/>
    <lineage>
        <taxon>Bacteria</taxon>
        <taxon>Pseudomonadati</taxon>
        <taxon>Bacteroidota</taxon>
        <taxon>Cytophagia</taxon>
        <taxon>Cytophagales</taxon>
        <taxon>Cyclobacteriaceae</taxon>
        <taxon>Algoriphagus</taxon>
    </lineage>
</organism>
<reference evidence="1 2" key="1">
    <citation type="submission" date="2016-10" db="EMBL/GenBank/DDBJ databases">
        <authorList>
            <person name="de Groot N.N."/>
        </authorList>
    </citation>
    <scope>NUCLEOTIDE SEQUENCE [LARGE SCALE GENOMIC DNA]</scope>
    <source>
        <strain evidence="1 2">DSM 23399</strain>
    </source>
</reference>
<keyword evidence="2" id="KW-1185">Reference proteome</keyword>
<protein>
    <submittedName>
        <fullName evidence="1">Uncharacterized protein</fullName>
    </submittedName>
</protein>
<sequence length="233" mass="26546">MSNSNNKTLPISYREAANHVMGMPRALDLGAFGGTFNVNELRVWIQDPNFNGLMFWFCLEAVVNHVFVVVEPRFGKFYNTPDLHSYIPLANELIKPVQILPKNVNGTMLIEDWLKKGGLKVSGANTSIPNSEIVKWVDNFKTTYSSSDLNEFGFTYFINQHKGISYISNLINFKDVHYIRYAFAYDTSCKPNSLRLILFPVGVDGDNIEVQYLEEESGLLQYSWPPKTEEDPT</sequence>